<dbReference type="EMBL" id="FO704550">
    <property type="protein sequence ID" value="CDG18306.1"/>
    <property type="molecule type" value="Genomic_DNA"/>
</dbReference>
<organism evidence="1 2">
    <name type="scientific">Xenorhabdus doucetiae</name>
    <dbReference type="NCBI Taxonomy" id="351671"/>
    <lineage>
        <taxon>Bacteria</taxon>
        <taxon>Pseudomonadati</taxon>
        <taxon>Pseudomonadota</taxon>
        <taxon>Gammaproteobacteria</taxon>
        <taxon>Enterobacterales</taxon>
        <taxon>Morganellaceae</taxon>
        <taxon>Xenorhabdus</taxon>
    </lineage>
</organism>
<evidence type="ECO:0000313" key="2">
    <source>
        <dbReference type="Proteomes" id="UP000032721"/>
    </source>
</evidence>
<dbReference type="AlphaFoldDB" id="A0A068QUK8"/>
<gene>
    <name evidence="1" type="ORF">XDD1_2607</name>
</gene>
<proteinExistence type="predicted"/>
<sequence length="38" mass="4051">MKYAVNKSLQLGSAGILHVSLTNGSIPNKLENVLLPVM</sequence>
<protein>
    <submittedName>
        <fullName evidence="1">Uncharacterized protein</fullName>
    </submittedName>
</protein>
<name>A0A068QUK8_9GAMM</name>
<dbReference type="KEGG" id="xdo:XDD1_2607"/>
<accession>A0A068QUK8</accession>
<dbReference type="HOGENOM" id="CLU_3335045_0_0_6"/>
<dbReference type="Proteomes" id="UP000032721">
    <property type="component" value="Chromosome"/>
</dbReference>
<evidence type="ECO:0000313" key="1">
    <source>
        <dbReference type="EMBL" id="CDG18306.1"/>
    </source>
</evidence>
<reference evidence="1 2" key="1">
    <citation type="submission" date="2013-07" db="EMBL/GenBank/DDBJ databases">
        <authorList>
            <person name="Genoscope - CEA"/>
        </authorList>
    </citation>
    <scope>NUCLEOTIDE SEQUENCE [LARGE SCALE GENOMIC DNA]</scope>
    <source>
        <strain evidence="2">FRM16 / DSM 17909</strain>
    </source>
</reference>